<evidence type="ECO:0000313" key="1">
    <source>
        <dbReference type="EMBL" id="KAJ2900362.1"/>
    </source>
</evidence>
<comment type="caution">
    <text evidence="1">The sequence shown here is derived from an EMBL/GenBank/DDBJ whole genome shotgun (WGS) entry which is preliminary data.</text>
</comment>
<sequence>MSTLLLDAYDSFTFNLYQYLSKAGADVQVYRNDKITLDEVIALNPRNIVLSPGPGHPREDPGICYEVLEHFQGKIPILGVCLGQQMMYEHYGGTVNFAGEIQHGKTGLVTHDAQGVYLNVDQQFPVTRYHSLAGDPDTLPDCLEVTSWTPNGIIMGVRHKTYAMEGVQYHPESILSENGLQLFANFLGLTAGTWEGNPGARSPDGFAHHYPGRLPANELASVSAAGKVDILTKIFNRRQKDVAAQKSVPGRSLADLQRLLALGLAPPQIDFVQRLTSDDSKQKLAVLAEIKRASPSKGDISPNAVAAEHAFTYALASASAISVLTEPTWFKGNIDDLRDVRAVISALPNRPAVLRKEFIFDAYQIAEARLNGADSVLLIVKMLSLAQLRALMDYSRQLGMEPLVEVNNEEEMQVARQVGAKVIGVNNRNLRTFDVDINNTKDLATAVVPSDDVVLIALSGIVTPQDAAIYADSNVKAVLVGEALMRADDKKAFVEGLQQIAAQ</sequence>
<protein>
    <submittedName>
        <fullName evidence="1">Anthranilate synthase / indole-3-glycerol phosphate synthase</fullName>
    </submittedName>
</protein>
<dbReference type="EMBL" id="JANBVB010000006">
    <property type="protein sequence ID" value="KAJ2900362.1"/>
    <property type="molecule type" value="Genomic_DNA"/>
</dbReference>
<organism evidence="1 2">
    <name type="scientific">Coemansia aciculifera</name>
    <dbReference type="NCBI Taxonomy" id="417176"/>
    <lineage>
        <taxon>Eukaryota</taxon>
        <taxon>Fungi</taxon>
        <taxon>Fungi incertae sedis</taxon>
        <taxon>Zoopagomycota</taxon>
        <taxon>Kickxellomycotina</taxon>
        <taxon>Kickxellomycetes</taxon>
        <taxon>Kickxellales</taxon>
        <taxon>Kickxellaceae</taxon>
        <taxon>Coemansia</taxon>
    </lineage>
</organism>
<accession>A0ACC1M956</accession>
<gene>
    <name evidence="1" type="primary">TRP3_1</name>
    <name evidence="1" type="ORF">IWW38_000529</name>
</gene>
<reference evidence="1" key="1">
    <citation type="submission" date="2022-07" db="EMBL/GenBank/DDBJ databases">
        <title>Phylogenomic reconstructions and comparative analyses of Kickxellomycotina fungi.</title>
        <authorList>
            <person name="Reynolds N.K."/>
            <person name="Stajich J.E."/>
            <person name="Barry K."/>
            <person name="Grigoriev I.V."/>
            <person name="Crous P."/>
            <person name="Smith M.E."/>
        </authorList>
    </citation>
    <scope>NUCLEOTIDE SEQUENCE</scope>
    <source>
        <strain evidence="1">CBS 190363</strain>
    </source>
</reference>
<evidence type="ECO:0000313" key="2">
    <source>
        <dbReference type="Proteomes" id="UP001139981"/>
    </source>
</evidence>
<dbReference type="Proteomes" id="UP001139981">
    <property type="component" value="Unassembled WGS sequence"/>
</dbReference>
<proteinExistence type="predicted"/>
<name>A0ACC1M956_9FUNG</name>
<keyword evidence="2" id="KW-1185">Reference proteome</keyword>